<evidence type="ECO:0000313" key="8">
    <source>
        <dbReference type="Proteomes" id="UP000747542"/>
    </source>
</evidence>
<organism evidence="7 8">
    <name type="scientific">Homarus americanus</name>
    <name type="common">American lobster</name>
    <dbReference type="NCBI Taxonomy" id="6706"/>
    <lineage>
        <taxon>Eukaryota</taxon>
        <taxon>Metazoa</taxon>
        <taxon>Ecdysozoa</taxon>
        <taxon>Arthropoda</taxon>
        <taxon>Crustacea</taxon>
        <taxon>Multicrustacea</taxon>
        <taxon>Malacostraca</taxon>
        <taxon>Eumalacostraca</taxon>
        <taxon>Eucarida</taxon>
        <taxon>Decapoda</taxon>
        <taxon>Pleocyemata</taxon>
        <taxon>Astacidea</taxon>
        <taxon>Nephropoidea</taxon>
        <taxon>Nephropidae</taxon>
        <taxon>Homarus</taxon>
    </lineage>
</organism>
<keyword evidence="2 4" id="KW-0285">Flavoprotein</keyword>
<feature type="region of interest" description="Disordered" evidence="5">
    <location>
        <begin position="336"/>
        <end position="363"/>
    </location>
</feature>
<feature type="binding site" evidence="4">
    <location>
        <begin position="184"/>
        <end position="188"/>
    </location>
    <ligand>
        <name>FAD</name>
        <dbReference type="ChEBI" id="CHEBI:57692"/>
    </ligand>
</feature>
<keyword evidence="8" id="KW-1185">Reference proteome</keyword>
<evidence type="ECO:0000256" key="4">
    <source>
        <dbReference type="PIRSR" id="PIRSR602081-1"/>
    </source>
</evidence>
<dbReference type="AlphaFoldDB" id="A0A8J5N693"/>
<dbReference type="Gene3D" id="1.10.579.10">
    <property type="entry name" value="DNA Cyclobutane Dipyrimidine Photolyase, subunit A, domain 3"/>
    <property type="match status" value="1"/>
</dbReference>
<dbReference type="InterPro" id="IPR036134">
    <property type="entry name" value="Crypto/Photolyase_FAD-like_sf"/>
</dbReference>
<gene>
    <name evidence="7" type="ORF">Hamer_G026784</name>
</gene>
<dbReference type="SUPFAM" id="SSF48173">
    <property type="entry name" value="Cryptochrome/photolyase FAD-binding domain"/>
    <property type="match status" value="1"/>
</dbReference>
<dbReference type="InterPro" id="IPR002081">
    <property type="entry name" value="Cryptochrome/DNA_photolyase_1"/>
</dbReference>
<dbReference type="GO" id="GO:0003904">
    <property type="term" value="F:deoxyribodipyrimidine photo-lyase activity"/>
    <property type="evidence" value="ECO:0007669"/>
    <property type="project" value="TreeGrafter"/>
</dbReference>
<evidence type="ECO:0000256" key="5">
    <source>
        <dbReference type="SAM" id="MobiDB-lite"/>
    </source>
</evidence>
<keyword evidence="3 4" id="KW-0274">FAD</keyword>
<evidence type="ECO:0000256" key="2">
    <source>
        <dbReference type="ARBA" id="ARBA00022630"/>
    </source>
</evidence>
<dbReference type="PANTHER" id="PTHR11455">
    <property type="entry name" value="CRYPTOCHROME"/>
    <property type="match status" value="1"/>
</dbReference>
<dbReference type="PROSITE" id="PS51645">
    <property type="entry name" value="PHR_CRY_ALPHA_BETA"/>
    <property type="match status" value="1"/>
</dbReference>
<dbReference type="PANTHER" id="PTHR11455:SF22">
    <property type="entry name" value="CRYPTOCHROME DASH"/>
    <property type="match status" value="1"/>
</dbReference>
<evidence type="ECO:0000256" key="1">
    <source>
        <dbReference type="ARBA" id="ARBA00005862"/>
    </source>
</evidence>
<dbReference type="GO" id="GO:0000719">
    <property type="term" value="P:photoreactive repair"/>
    <property type="evidence" value="ECO:0007669"/>
    <property type="project" value="TreeGrafter"/>
</dbReference>
<comment type="similarity">
    <text evidence="1">Belongs to the DNA photolyase class-1 family.</text>
</comment>
<comment type="caution">
    <text evidence="7">The sequence shown here is derived from an EMBL/GenBank/DDBJ whole genome shotgun (WGS) entry which is preliminary data.</text>
</comment>
<comment type="cofactor">
    <cofactor evidence="4">
        <name>FAD</name>
        <dbReference type="ChEBI" id="CHEBI:57692"/>
    </cofactor>
    <text evidence="4">Binds 1 FAD per subunit.</text>
</comment>
<feature type="binding site" evidence="4">
    <location>
        <position position="171"/>
    </location>
    <ligand>
        <name>FAD</name>
        <dbReference type="ChEBI" id="CHEBI:57692"/>
    </ligand>
</feature>
<dbReference type="Gene3D" id="3.40.50.620">
    <property type="entry name" value="HUPs"/>
    <property type="match status" value="1"/>
</dbReference>
<dbReference type="InterPro" id="IPR036155">
    <property type="entry name" value="Crypto/Photolyase_N_sf"/>
</dbReference>
<reference evidence="7" key="1">
    <citation type="journal article" date="2021" name="Sci. Adv.">
        <title>The American lobster genome reveals insights on longevity, neural, and immune adaptations.</title>
        <authorList>
            <person name="Polinski J.M."/>
            <person name="Zimin A.V."/>
            <person name="Clark K.F."/>
            <person name="Kohn A.B."/>
            <person name="Sadowski N."/>
            <person name="Timp W."/>
            <person name="Ptitsyn A."/>
            <person name="Khanna P."/>
            <person name="Romanova D.Y."/>
            <person name="Williams P."/>
            <person name="Greenwood S.J."/>
            <person name="Moroz L.L."/>
            <person name="Walt D.R."/>
            <person name="Bodnar A.G."/>
        </authorList>
    </citation>
    <scope>NUCLEOTIDE SEQUENCE</scope>
    <source>
        <strain evidence="7">GMGI-L3</strain>
    </source>
</reference>
<sequence length="363" mass="41443">MKANTNVDEVVPVYCFDPRHFQETYHFCFSKTGNHRAKFLLQSVTREEKDVERALRERCKAAGAQIHSFWGSTLYHKNDLPFAVNNIPDTFTGFRKAVEAQSRVLGPIVMPEKLKPLPSGIDLGDLPTLERLGVKDAPTDRRTAFPFSGGETSGLERVKRYFWDSNNVAKYKETRNGLLGEEYSTKLSPWLAHGCLSPRYIFAEIKKYESARIANQNGQTGVPFVDANMRELKETGWMSNRGRQNVASFLIKDLGLDWRLGIGNDPRENRKFNMVKQGLDYDPKGEFIRTWVPELAEIRGAMVHTPWKMSLHDLGKAGVSLGEYYPNPVVTSRTTKHKNAWTNQGREPKQRGMDFYFKSNNKS</sequence>
<proteinExistence type="inferred from homology"/>
<protein>
    <submittedName>
        <fullName evidence="7">Cryptochrome DASH-like 1</fullName>
    </submittedName>
</protein>
<dbReference type="EMBL" id="JAHLQT010008846">
    <property type="protein sequence ID" value="KAG7173815.1"/>
    <property type="molecule type" value="Genomic_DNA"/>
</dbReference>
<dbReference type="GO" id="GO:0003677">
    <property type="term" value="F:DNA binding"/>
    <property type="evidence" value="ECO:0007669"/>
    <property type="project" value="TreeGrafter"/>
</dbReference>
<dbReference type="Pfam" id="PF03441">
    <property type="entry name" value="FAD_binding_7"/>
    <property type="match status" value="2"/>
</dbReference>
<dbReference type="PRINTS" id="PR00147">
    <property type="entry name" value="DNAPHOTLYASE"/>
</dbReference>
<dbReference type="InterPro" id="IPR014729">
    <property type="entry name" value="Rossmann-like_a/b/a_fold"/>
</dbReference>
<dbReference type="InterPro" id="IPR006050">
    <property type="entry name" value="DNA_photolyase_N"/>
</dbReference>
<dbReference type="GO" id="GO:0071949">
    <property type="term" value="F:FAD binding"/>
    <property type="evidence" value="ECO:0007669"/>
    <property type="project" value="TreeGrafter"/>
</dbReference>
<evidence type="ECO:0000313" key="7">
    <source>
        <dbReference type="EMBL" id="KAG7173815.1"/>
    </source>
</evidence>
<dbReference type="SUPFAM" id="SSF52425">
    <property type="entry name" value="Cryptochrome/photolyase, N-terminal domain"/>
    <property type="match status" value="1"/>
</dbReference>
<evidence type="ECO:0000259" key="6">
    <source>
        <dbReference type="PROSITE" id="PS51645"/>
    </source>
</evidence>
<dbReference type="Pfam" id="PF00875">
    <property type="entry name" value="DNA_photolyase"/>
    <property type="match status" value="1"/>
</dbReference>
<dbReference type="InterPro" id="IPR005101">
    <property type="entry name" value="Cryptochr/Photolyase_FAD-bd"/>
</dbReference>
<evidence type="ECO:0000256" key="3">
    <source>
        <dbReference type="ARBA" id="ARBA00022827"/>
    </source>
</evidence>
<dbReference type="Gene3D" id="1.25.40.80">
    <property type="match status" value="1"/>
</dbReference>
<dbReference type="Proteomes" id="UP000747542">
    <property type="component" value="Unassembled WGS sequence"/>
</dbReference>
<accession>A0A8J5N693</accession>
<feature type="domain" description="Photolyase/cryptochrome alpha/beta" evidence="6">
    <location>
        <begin position="1"/>
        <end position="129"/>
    </location>
</feature>
<name>A0A8J5N693_HOMAM</name>